<feature type="region of interest" description="Disordered" evidence="1">
    <location>
        <begin position="90"/>
        <end position="127"/>
    </location>
</feature>
<dbReference type="EMBL" id="BJWL01000001">
    <property type="protein sequence ID" value="GFY80205.1"/>
    <property type="molecule type" value="Genomic_DNA"/>
</dbReference>
<name>A0A7J0E120_9ERIC</name>
<dbReference type="OrthoDB" id="2017219at2759"/>
<dbReference type="Proteomes" id="UP000585474">
    <property type="component" value="Unassembled WGS sequence"/>
</dbReference>
<proteinExistence type="predicted"/>
<evidence type="ECO:0000256" key="1">
    <source>
        <dbReference type="SAM" id="MobiDB-lite"/>
    </source>
</evidence>
<dbReference type="AlphaFoldDB" id="A0A7J0E120"/>
<protein>
    <submittedName>
        <fullName evidence="2">Uncharacterized protein</fullName>
    </submittedName>
</protein>
<evidence type="ECO:0000313" key="2">
    <source>
        <dbReference type="EMBL" id="GFY80205.1"/>
    </source>
</evidence>
<gene>
    <name evidence="2" type="ORF">Acr_01g0000140</name>
</gene>
<comment type="caution">
    <text evidence="2">The sequence shown here is derived from an EMBL/GenBank/DDBJ whole genome shotgun (WGS) entry which is preliminary data.</text>
</comment>
<feature type="compositionally biased region" description="Low complexity" evidence="1">
    <location>
        <begin position="111"/>
        <end position="121"/>
    </location>
</feature>
<keyword evidence="3" id="KW-1185">Reference proteome</keyword>
<organism evidence="2 3">
    <name type="scientific">Actinidia rufa</name>
    <dbReference type="NCBI Taxonomy" id="165716"/>
    <lineage>
        <taxon>Eukaryota</taxon>
        <taxon>Viridiplantae</taxon>
        <taxon>Streptophyta</taxon>
        <taxon>Embryophyta</taxon>
        <taxon>Tracheophyta</taxon>
        <taxon>Spermatophyta</taxon>
        <taxon>Magnoliopsida</taxon>
        <taxon>eudicotyledons</taxon>
        <taxon>Gunneridae</taxon>
        <taxon>Pentapetalae</taxon>
        <taxon>asterids</taxon>
        <taxon>Ericales</taxon>
        <taxon>Actinidiaceae</taxon>
        <taxon>Actinidia</taxon>
    </lineage>
</organism>
<evidence type="ECO:0000313" key="3">
    <source>
        <dbReference type="Proteomes" id="UP000585474"/>
    </source>
</evidence>
<sequence length="149" mass="17174">MVGPLYAEKVFWLRNLLWKGGVTSGFLSIEFAHYTARSRPWRDFLPPPSHHLWPIGAPTRPVEGHRAKRKPFEVKSTLIGVESSLVRSVSKQISHNHSPRRRLTVGKRVPTRSGRVSTRSGRVSDELPRKKRRFAVLREIRHHLQDSCN</sequence>
<accession>A0A7J0E120</accession>
<reference evidence="2 3" key="1">
    <citation type="submission" date="2019-07" db="EMBL/GenBank/DDBJ databases">
        <title>De Novo Assembly of kiwifruit Actinidia rufa.</title>
        <authorList>
            <person name="Sugita-Konishi S."/>
            <person name="Sato K."/>
            <person name="Mori E."/>
            <person name="Abe Y."/>
            <person name="Kisaki G."/>
            <person name="Hamano K."/>
            <person name="Suezawa K."/>
            <person name="Otani M."/>
            <person name="Fukuda T."/>
            <person name="Manabe T."/>
            <person name="Gomi K."/>
            <person name="Tabuchi M."/>
            <person name="Akimitsu K."/>
            <person name="Kataoka I."/>
        </authorList>
    </citation>
    <scope>NUCLEOTIDE SEQUENCE [LARGE SCALE GENOMIC DNA]</scope>
    <source>
        <strain evidence="3">cv. Fuchu</strain>
    </source>
</reference>